<organism evidence="1 2">
    <name type="scientific">Azospirillum baldaniorum</name>
    <dbReference type="NCBI Taxonomy" id="1064539"/>
    <lineage>
        <taxon>Bacteria</taxon>
        <taxon>Pseudomonadati</taxon>
        <taxon>Pseudomonadota</taxon>
        <taxon>Alphaproteobacteria</taxon>
        <taxon>Rhodospirillales</taxon>
        <taxon>Azospirillaceae</taxon>
        <taxon>Azospirillum</taxon>
    </lineage>
</organism>
<reference evidence="1 2" key="1">
    <citation type="journal article" date="2011" name="PLoS Genet.">
        <title>Azospirillum genomes reveal transition of bacteria from aquatic to terrestrial environments.</title>
        <authorList>
            <person name="Wisniewski-Dye F."/>
            <person name="Borziak K."/>
            <person name="Khalsa-Moyers G."/>
            <person name="Alexandre G."/>
            <person name="Sukharnikov L.O."/>
            <person name="Wuichet K."/>
            <person name="Hurst G.B."/>
            <person name="McDonald W.H."/>
            <person name="Robertson J.S."/>
            <person name="Barbe V."/>
            <person name="Calteau A."/>
            <person name="Rouy Z."/>
            <person name="Mangenot S."/>
            <person name="Prigent-Combaret C."/>
            <person name="Normand P."/>
            <person name="Boyer M."/>
            <person name="Siguier P."/>
            <person name="Dessaux Y."/>
            <person name="Elmerich C."/>
            <person name="Condemine G."/>
            <person name="Krishnen G."/>
            <person name="Kennedy I."/>
            <person name="Paterson A.H."/>
            <person name="Gonzalez V."/>
            <person name="Mavingui P."/>
            <person name="Zhulin I.B."/>
        </authorList>
    </citation>
    <scope>NUCLEOTIDE SEQUENCE [LARGE SCALE GENOMIC DNA]</scope>
    <source>
        <strain evidence="1 2">Sp245</strain>
    </source>
</reference>
<sequence>MFPTCSHATISRMSIDHPPRAIWDAAVAMAGGQELWNGLGPEMKRQYIGWAELAAPALMGGGAIPWGDVQRTVEFVLSQNRGMQTSRKPDDVAVTMLAMKLVEHMRGSGYTVFLARPSEAPKTHGPKT</sequence>
<dbReference type="EMBL" id="HE577330">
    <property type="protein sequence ID" value="CCD02849.1"/>
    <property type="molecule type" value="Genomic_DNA"/>
</dbReference>
<keyword evidence="1" id="KW-0614">Plasmid</keyword>
<keyword evidence="2" id="KW-1185">Reference proteome</keyword>
<dbReference type="Proteomes" id="UP000007319">
    <property type="component" value="Plasmid AZOBR_p3"/>
</dbReference>
<geneLocation type="plasmid" evidence="1 2">
    <name>AZOBR_p3</name>
</geneLocation>
<proteinExistence type="predicted"/>
<accession>A0A9P1JZS0</accession>
<evidence type="ECO:0000313" key="1">
    <source>
        <dbReference type="EMBL" id="CCD02849.1"/>
    </source>
</evidence>
<evidence type="ECO:0000313" key="2">
    <source>
        <dbReference type="Proteomes" id="UP000007319"/>
    </source>
</evidence>
<gene>
    <name evidence="1" type="ORF">AZOBR_p340087</name>
</gene>
<dbReference type="AlphaFoldDB" id="A0A9P1JZS0"/>
<dbReference type="KEGG" id="abs:AZOBR_p340087"/>
<protein>
    <submittedName>
        <fullName evidence="1">Uncharacterized protein</fullName>
    </submittedName>
</protein>
<name>A0A9P1JZS0_9PROT</name>